<name>A0A8T0V1A4_PANVG</name>
<feature type="compositionally biased region" description="Basic and acidic residues" evidence="1">
    <location>
        <begin position="139"/>
        <end position="154"/>
    </location>
</feature>
<protein>
    <submittedName>
        <fullName evidence="2">Uncharacterized protein</fullName>
    </submittedName>
</protein>
<keyword evidence="3" id="KW-1185">Reference proteome</keyword>
<organism evidence="2 3">
    <name type="scientific">Panicum virgatum</name>
    <name type="common">Blackwell switchgrass</name>
    <dbReference type="NCBI Taxonomy" id="38727"/>
    <lineage>
        <taxon>Eukaryota</taxon>
        <taxon>Viridiplantae</taxon>
        <taxon>Streptophyta</taxon>
        <taxon>Embryophyta</taxon>
        <taxon>Tracheophyta</taxon>
        <taxon>Spermatophyta</taxon>
        <taxon>Magnoliopsida</taxon>
        <taxon>Liliopsida</taxon>
        <taxon>Poales</taxon>
        <taxon>Poaceae</taxon>
        <taxon>PACMAD clade</taxon>
        <taxon>Panicoideae</taxon>
        <taxon>Panicodae</taxon>
        <taxon>Paniceae</taxon>
        <taxon>Panicinae</taxon>
        <taxon>Panicum</taxon>
        <taxon>Panicum sect. Hiantes</taxon>
    </lineage>
</organism>
<reference evidence="2" key="1">
    <citation type="submission" date="2020-05" db="EMBL/GenBank/DDBJ databases">
        <title>WGS assembly of Panicum virgatum.</title>
        <authorList>
            <person name="Lovell J.T."/>
            <person name="Jenkins J."/>
            <person name="Shu S."/>
            <person name="Juenger T.E."/>
            <person name="Schmutz J."/>
        </authorList>
    </citation>
    <scope>NUCLEOTIDE SEQUENCE</scope>
    <source>
        <strain evidence="2">AP13</strain>
    </source>
</reference>
<comment type="caution">
    <text evidence="2">The sequence shown here is derived from an EMBL/GenBank/DDBJ whole genome shotgun (WGS) entry which is preliminary data.</text>
</comment>
<gene>
    <name evidence="2" type="ORF">PVAP13_3KG274327</name>
</gene>
<feature type="compositionally biased region" description="Basic residues" evidence="1">
    <location>
        <begin position="122"/>
        <end position="131"/>
    </location>
</feature>
<evidence type="ECO:0000256" key="1">
    <source>
        <dbReference type="SAM" id="MobiDB-lite"/>
    </source>
</evidence>
<feature type="region of interest" description="Disordered" evidence="1">
    <location>
        <begin position="83"/>
        <end position="154"/>
    </location>
</feature>
<proteinExistence type="predicted"/>
<dbReference type="EMBL" id="CM029041">
    <property type="protein sequence ID" value="KAG2628217.1"/>
    <property type="molecule type" value="Genomic_DNA"/>
</dbReference>
<feature type="compositionally biased region" description="Low complexity" evidence="1">
    <location>
        <begin position="111"/>
        <end position="121"/>
    </location>
</feature>
<accession>A0A8T0V1A4</accession>
<evidence type="ECO:0000313" key="3">
    <source>
        <dbReference type="Proteomes" id="UP000823388"/>
    </source>
</evidence>
<evidence type="ECO:0000313" key="2">
    <source>
        <dbReference type="EMBL" id="KAG2628217.1"/>
    </source>
</evidence>
<feature type="region of interest" description="Disordered" evidence="1">
    <location>
        <begin position="1"/>
        <end position="71"/>
    </location>
</feature>
<dbReference type="AlphaFoldDB" id="A0A8T0V1A4"/>
<dbReference type="Proteomes" id="UP000823388">
    <property type="component" value="Chromosome 3K"/>
</dbReference>
<sequence length="154" mass="15846">MTKKISDAAWRGGYHQGPRQGAAGRRHGCPRRCGAAPRWVRGAGGAGRRRDGGAPAGQCRAGFTKPVGTGPVGAALVRQRWDGVRRGQQGGAGPGPCRVGEGRRRAGGAGAHRQGGAAPGRCRGRVWRRRGGGTAALGGDERAGRRGGVGRERE</sequence>